<name>A0ABT3K2H9_9PROT</name>
<proteinExistence type="predicted"/>
<dbReference type="EMBL" id="JANGSQ010000084">
    <property type="protein sequence ID" value="MCW4589586.1"/>
    <property type="molecule type" value="Genomic_DNA"/>
</dbReference>
<dbReference type="InterPro" id="IPR019276">
    <property type="entry name" value="DUF2303"/>
</dbReference>
<dbReference type="Proteomes" id="UP001526337">
    <property type="component" value="Unassembled WGS sequence"/>
</dbReference>
<keyword evidence="2" id="KW-1185">Reference proteome</keyword>
<evidence type="ECO:0000313" key="1">
    <source>
        <dbReference type="EMBL" id="MCW4589586.1"/>
    </source>
</evidence>
<gene>
    <name evidence="1" type="ORF">NO263_03225</name>
</gene>
<reference evidence="1 2" key="1">
    <citation type="submission" date="2022-07" db="EMBL/GenBank/DDBJ databases">
        <title>Genome stability of Gluconacetobacter entanii AV429.</title>
        <authorList>
            <person name="Trcek J."/>
            <person name="Cepec E."/>
        </authorList>
    </citation>
    <scope>NUCLEOTIDE SEQUENCE [LARGE SCALE GENOMIC DNA]</scope>
    <source>
        <strain evidence="1 2">AV429_2022</strain>
    </source>
</reference>
<organism evidence="1 2">
    <name type="scientific">Gluconacetobacter entanii</name>
    <dbReference type="NCBI Taxonomy" id="108528"/>
    <lineage>
        <taxon>Bacteria</taxon>
        <taxon>Pseudomonadati</taxon>
        <taxon>Pseudomonadota</taxon>
        <taxon>Alphaproteobacteria</taxon>
        <taxon>Acetobacterales</taxon>
        <taxon>Acetobacteraceae</taxon>
        <taxon>Gluconacetobacter</taxon>
    </lineage>
</organism>
<dbReference type="RefSeq" id="WP_171790758.1">
    <property type="nucleotide sequence ID" value="NZ_JABJWD010000054.1"/>
</dbReference>
<sequence>MSEKTPEKIAAIDNSGAAVVRDIMPAAIGPKGVMVDRGNDASTVVLSVPDGVKLHSVKAFLDENRIVPERRKGTAVFTDVPSFCAHALRFQAVNSVIFANDDRENPSMMSVLDYHESGPDERAGTHNCEHRGLYRFPLSDEWTAWQAFEKRGYVSITDFAEFIENRLLDVMEPISSTPVDGESPLDAAMRETVAKLGGNLADSHRLLELSRGLKVHENSRVAQAVNLSSGEGQMVFQTEHADEKGEPLKIPNLFLIAIPVFANDAAYRLLVRLRYRLRAGSVTWAVERYRADVAFDDAFAGVLAQASGTTLMPVMRGKPEIS</sequence>
<accession>A0ABT3K2H9</accession>
<comment type="caution">
    <text evidence="1">The sequence shown here is derived from an EMBL/GenBank/DDBJ whole genome shotgun (WGS) entry which is preliminary data.</text>
</comment>
<dbReference type="Pfam" id="PF10065">
    <property type="entry name" value="DUF2303"/>
    <property type="match status" value="1"/>
</dbReference>
<protein>
    <submittedName>
        <fullName evidence="1">YfdQ family protein</fullName>
    </submittedName>
</protein>
<evidence type="ECO:0000313" key="2">
    <source>
        <dbReference type="Proteomes" id="UP001526337"/>
    </source>
</evidence>